<evidence type="ECO:0000256" key="1">
    <source>
        <dbReference type="SAM" id="MobiDB-lite"/>
    </source>
</evidence>
<keyword evidence="2" id="KW-0472">Membrane</keyword>
<comment type="caution">
    <text evidence="3">The sequence shown here is derived from an EMBL/GenBank/DDBJ whole genome shotgun (WGS) entry which is preliminary data.</text>
</comment>
<dbReference type="NCBIfam" id="TIGR01409">
    <property type="entry name" value="TAT_signal_seq"/>
    <property type="match status" value="1"/>
</dbReference>
<dbReference type="EMBL" id="BSUZ01000001">
    <property type="protein sequence ID" value="GMA86568.1"/>
    <property type="molecule type" value="Genomic_DNA"/>
</dbReference>
<dbReference type="InterPro" id="IPR019546">
    <property type="entry name" value="TAT_signal_bac_arc"/>
</dbReference>
<proteinExistence type="predicted"/>
<accession>A0ABQ6JGN7</accession>
<feature type="transmembrane region" description="Helical" evidence="2">
    <location>
        <begin position="105"/>
        <end position="125"/>
    </location>
</feature>
<reference evidence="4" key="1">
    <citation type="journal article" date="2019" name="Int. J. Syst. Evol. Microbiol.">
        <title>The Global Catalogue of Microorganisms (GCM) 10K type strain sequencing project: providing services to taxonomists for standard genome sequencing and annotation.</title>
        <authorList>
            <consortium name="The Broad Institute Genomics Platform"/>
            <consortium name="The Broad Institute Genome Sequencing Center for Infectious Disease"/>
            <person name="Wu L."/>
            <person name="Ma J."/>
        </authorList>
    </citation>
    <scope>NUCLEOTIDE SEQUENCE [LARGE SCALE GENOMIC DNA]</scope>
    <source>
        <strain evidence="4">NBRC 108730</strain>
    </source>
</reference>
<name>A0ABQ6JGN7_9ACTN</name>
<evidence type="ECO:0000313" key="3">
    <source>
        <dbReference type="EMBL" id="GMA86568.1"/>
    </source>
</evidence>
<organism evidence="3 4">
    <name type="scientific">Angustibacter aerolatus</name>
    <dbReference type="NCBI Taxonomy" id="1162965"/>
    <lineage>
        <taxon>Bacteria</taxon>
        <taxon>Bacillati</taxon>
        <taxon>Actinomycetota</taxon>
        <taxon>Actinomycetes</taxon>
        <taxon>Kineosporiales</taxon>
        <taxon>Kineosporiaceae</taxon>
    </lineage>
</organism>
<protein>
    <submittedName>
        <fullName evidence="3">Uncharacterized protein</fullName>
    </submittedName>
</protein>
<dbReference type="Proteomes" id="UP001157017">
    <property type="component" value="Unassembled WGS sequence"/>
</dbReference>
<feature type="transmembrane region" description="Helical" evidence="2">
    <location>
        <begin position="34"/>
        <end position="52"/>
    </location>
</feature>
<keyword evidence="2" id="KW-0812">Transmembrane</keyword>
<evidence type="ECO:0000313" key="4">
    <source>
        <dbReference type="Proteomes" id="UP001157017"/>
    </source>
</evidence>
<feature type="transmembrane region" description="Helical" evidence="2">
    <location>
        <begin position="73"/>
        <end position="93"/>
    </location>
</feature>
<sequence>MPDARRTNTALLWLLVSALLTGAAVDGFGTPLVGRWVVVGHGVAGIGLLVLSRPKHRVVRRSLDRPRRRPGSRWSLVLLALVLLTVATGLLQASGLVERLGPVTVLQVHVVGGVAIVPVAAQHWLRRRRQRVVRTTQAGVRSGLPTRRGLLQGTAIAVAAGGAWAGWEGGLAVAGAPGAARRFTGSHETGSGDPGQPVTQW</sequence>
<keyword evidence="4" id="KW-1185">Reference proteome</keyword>
<keyword evidence="2" id="KW-1133">Transmembrane helix</keyword>
<evidence type="ECO:0000256" key="2">
    <source>
        <dbReference type="SAM" id="Phobius"/>
    </source>
</evidence>
<gene>
    <name evidence="3" type="ORF">GCM10025868_18180</name>
</gene>
<feature type="region of interest" description="Disordered" evidence="1">
    <location>
        <begin position="182"/>
        <end position="201"/>
    </location>
</feature>